<dbReference type="InterPro" id="IPR029063">
    <property type="entry name" value="SAM-dependent_MTases_sf"/>
</dbReference>
<reference evidence="2" key="1">
    <citation type="submission" date="2020-01" db="EMBL/GenBank/DDBJ databases">
        <authorList>
            <consortium name="DOE Joint Genome Institute"/>
            <person name="Haridas S."/>
            <person name="Albert R."/>
            <person name="Binder M."/>
            <person name="Bloem J."/>
            <person name="Labutti K."/>
            <person name="Salamov A."/>
            <person name="Andreopoulos B."/>
            <person name="Baker S.E."/>
            <person name="Barry K."/>
            <person name="Bills G."/>
            <person name="Bluhm B.H."/>
            <person name="Cannon C."/>
            <person name="Castanera R."/>
            <person name="Culley D.E."/>
            <person name="Daum C."/>
            <person name="Ezra D."/>
            <person name="Gonzalez J.B."/>
            <person name="Henrissat B."/>
            <person name="Kuo A."/>
            <person name="Liang C."/>
            <person name="Lipzen A."/>
            <person name="Lutzoni F."/>
            <person name="Magnuson J."/>
            <person name="Mondo S."/>
            <person name="Nolan M."/>
            <person name="Ohm R."/>
            <person name="Pangilinan J."/>
            <person name="Park H.-J."/>
            <person name="Ramirez L."/>
            <person name="Alfaro M."/>
            <person name="Sun H."/>
            <person name="Tritt A."/>
            <person name="Yoshinaga Y."/>
            <person name="Zwiers L.-H."/>
            <person name="Turgeon B.G."/>
            <person name="Goodwin S.B."/>
            <person name="Spatafora J.W."/>
            <person name="Crous P.W."/>
            <person name="Grigoriev I.V."/>
        </authorList>
    </citation>
    <scope>NUCLEOTIDE SEQUENCE</scope>
    <source>
        <strain evidence="2">CBS 342.82</strain>
    </source>
</reference>
<dbReference type="PANTHER" id="PTHR14614">
    <property type="entry name" value="HEPATOCELLULAR CARCINOMA-ASSOCIATED ANTIGEN"/>
    <property type="match status" value="1"/>
</dbReference>
<evidence type="ECO:0008006" key="3">
    <source>
        <dbReference type="Google" id="ProtNLM"/>
    </source>
</evidence>
<sequence>MEAQELDDGLALSEDLVKSPTHKAATTNSLNFDGLLDPPLLLHEDLREGNGGQAWPAGMILAKYMLRRKQNELNEASVWSWEREVDCVGRRAREQFLCAAHTEQWHFSHRLALAIGCRPDSVVHITDQTAMQALMQQNIRLNALEGRVVASVYDWGKARPETVPQFPSIILAADCVYWEPAFPWLQQTLQDLIGPETTCYFCFKRRRRADMNFMKAVKKVLLVEDITDDPDHEAYARENIFLCTIRQKKK</sequence>
<gene>
    <name evidence="2" type="ORF">K489DRAFT_47749</name>
</gene>
<dbReference type="InterPro" id="IPR019410">
    <property type="entry name" value="Methyltransf_16"/>
</dbReference>
<name>A0A6J3LXX7_9PEZI</name>
<reference evidence="2" key="2">
    <citation type="submission" date="2020-04" db="EMBL/GenBank/DDBJ databases">
        <authorList>
            <consortium name="NCBI Genome Project"/>
        </authorList>
    </citation>
    <scope>NUCLEOTIDE SEQUENCE</scope>
    <source>
        <strain evidence="2">CBS 342.82</strain>
    </source>
</reference>
<dbReference type="PANTHER" id="PTHR14614:SF152">
    <property type="entry name" value="PROTEIN-LYSINE N-METHYLTRANSFERASE EFM6"/>
    <property type="match status" value="1"/>
</dbReference>
<protein>
    <recommendedName>
        <fullName evidence="3">Protein-lysine N-methyltransferase EFM6</fullName>
    </recommendedName>
</protein>
<dbReference type="Proteomes" id="UP000504637">
    <property type="component" value="Unplaced"/>
</dbReference>
<dbReference type="AlphaFoldDB" id="A0A6J3LXX7"/>
<proteinExistence type="predicted"/>
<dbReference type="GO" id="GO:0005829">
    <property type="term" value="C:cytosol"/>
    <property type="evidence" value="ECO:0007669"/>
    <property type="project" value="TreeGrafter"/>
</dbReference>
<dbReference type="GO" id="GO:0008757">
    <property type="term" value="F:S-adenosylmethionine-dependent methyltransferase activity"/>
    <property type="evidence" value="ECO:0007669"/>
    <property type="project" value="UniProtKB-ARBA"/>
</dbReference>
<reference evidence="2" key="3">
    <citation type="submission" date="2025-08" db="UniProtKB">
        <authorList>
            <consortium name="RefSeq"/>
        </authorList>
    </citation>
    <scope>IDENTIFICATION</scope>
    <source>
        <strain evidence="2">CBS 342.82</strain>
    </source>
</reference>
<accession>A0A6J3LXX7</accession>
<dbReference type="Pfam" id="PF10294">
    <property type="entry name" value="Methyltransf_16"/>
    <property type="match status" value="1"/>
</dbReference>
<keyword evidence="1" id="KW-1185">Reference proteome</keyword>
<organism evidence="2">
    <name type="scientific">Dissoconium aciculare CBS 342.82</name>
    <dbReference type="NCBI Taxonomy" id="1314786"/>
    <lineage>
        <taxon>Eukaryota</taxon>
        <taxon>Fungi</taxon>
        <taxon>Dikarya</taxon>
        <taxon>Ascomycota</taxon>
        <taxon>Pezizomycotina</taxon>
        <taxon>Dothideomycetes</taxon>
        <taxon>Dothideomycetidae</taxon>
        <taxon>Mycosphaerellales</taxon>
        <taxon>Dissoconiaceae</taxon>
        <taxon>Dissoconium</taxon>
    </lineage>
</organism>
<evidence type="ECO:0000313" key="1">
    <source>
        <dbReference type="Proteomes" id="UP000504637"/>
    </source>
</evidence>
<dbReference type="Gene3D" id="3.40.50.150">
    <property type="entry name" value="Vaccinia Virus protein VP39"/>
    <property type="match status" value="1"/>
</dbReference>
<dbReference type="OrthoDB" id="407325at2759"/>
<evidence type="ECO:0000313" key="2">
    <source>
        <dbReference type="RefSeq" id="XP_033457175.1"/>
    </source>
</evidence>
<dbReference type="RefSeq" id="XP_033457175.1">
    <property type="nucleotide sequence ID" value="XM_033608653.1"/>
</dbReference>
<dbReference type="GeneID" id="54366453"/>